<dbReference type="RefSeq" id="WP_092496579.1">
    <property type="nucleotide sequence ID" value="NZ_FOFG01000007.1"/>
</dbReference>
<gene>
    <name evidence="2" type="ORF">SAMN05216548_1074</name>
</gene>
<accession>A0A1H9I718</accession>
<protein>
    <submittedName>
        <fullName evidence="2">Uncharacterized protein</fullName>
    </submittedName>
</protein>
<keyword evidence="3" id="KW-1185">Reference proteome</keyword>
<dbReference type="Proteomes" id="UP000199647">
    <property type="component" value="Unassembled WGS sequence"/>
</dbReference>
<name>A0A1H9I718_9HYPH</name>
<dbReference type="EMBL" id="FOFG01000007">
    <property type="protein sequence ID" value="SEQ70364.1"/>
    <property type="molecule type" value="Genomic_DNA"/>
</dbReference>
<organism evidence="2 3">
    <name type="scientific">Faunimonas pinastri</name>
    <dbReference type="NCBI Taxonomy" id="1855383"/>
    <lineage>
        <taxon>Bacteria</taxon>
        <taxon>Pseudomonadati</taxon>
        <taxon>Pseudomonadota</taxon>
        <taxon>Alphaproteobacteria</taxon>
        <taxon>Hyphomicrobiales</taxon>
        <taxon>Afifellaceae</taxon>
        <taxon>Faunimonas</taxon>
    </lineage>
</organism>
<feature type="region of interest" description="Disordered" evidence="1">
    <location>
        <begin position="164"/>
        <end position="183"/>
    </location>
</feature>
<dbReference type="STRING" id="1855383.SAMN05216548_1074"/>
<evidence type="ECO:0000313" key="3">
    <source>
        <dbReference type="Proteomes" id="UP000199647"/>
    </source>
</evidence>
<dbReference type="AlphaFoldDB" id="A0A1H9I718"/>
<sequence>MNTTKAVSVWIGDDWAFPIALQDSTGAAIDLAGYTVTGEFYRYGSLAPVADLSISNNRLEITDVAAGAVTLRLEKELTGSVQPQESDAANFPTRIRIILTDPAGHQHTVRILPILPVDPRSSAVVELPASTTAKVYVLGPQGPKGEQGEVGDVNPANLQAVEDAQAARDAAGDSAREAAASNDAAGKSATAAAESASAAATSQKDAGDFADAAKGSAQAAAASETASTENADAAGKSAIAAASSKDTAATAAQTATDKAAAAAASEKAAGESATAAATSEKNAGTSATAAATSATAAKAAIAGINAQTASYTLLASDVNQVVRMNAAAATVITVPPDSAAAFADAATVYVSRAGAGAVTIAAGAGVTIDAPASLALRAVNSTVALVRIAANHWLLMGDLEIAA</sequence>
<dbReference type="OrthoDB" id="10014791at2"/>
<reference evidence="2 3" key="1">
    <citation type="submission" date="2016-10" db="EMBL/GenBank/DDBJ databases">
        <authorList>
            <person name="de Groot N.N."/>
        </authorList>
    </citation>
    <scope>NUCLEOTIDE SEQUENCE [LARGE SCALE GENOMIC DNA]</scope>
    <source>
        <strain evidence="2 3">A52C2</strain>
    </source>
</reference>
<evidence type="ECO:0000313" key="2">
    <source>
        <dbReference type="EMBL" id="SEQ70364.1"/>
    </source>
</evidence>
<proteinExistence type="predicted"/>
<evidence type="ECO:0000256" key="1">
    <source>
        <dbReference type="SAM" id="MobiDB-lite"/>
    </source>
</evidence>